<feature type="transmembrane region" description="Helical" evidence="2">
    <location>
        <begin position="12"/>
        <end position="35"/>
    </location>
</feature>
<proteinExistence type="predicted"/>
<feature type="transmembrane region" description="Helical" evidence="2">
    <location>
        <begin position="242"/>
        <end position="264"/>
    </location>
</feature>
<organism evidence="3 4">
    <name type="scientific">Papaver nudicaule</name>
    <name type="common">Iceland poppy</name>
    <dbReference type="NCBI Taxonomy" id="74823"/>
    <lineage>
        <taxon>Eukaryota</taxon>
        <taxon>Viridiplantae</taxon>
        <taxon>Streptophyta</taxon>
        <taxon>Embryophyta</taxon>
        <taxon>Tracheophyta</taxon>
        <taxon>Spermatophyta</taxon>
        <taxon>Magnoliopsida</taxon>
        <taxon>Ranunculales</taxon>
        <taxon>Papaveraceae</taxon>
        <taxon>Papaveroideae</taxon>
        <taxon>Papaver</taxon>
    </lineage>
</organism>
<dbReference type="AlphaFoldDB" id="A0AA41VJX3"/>
<keyword evidence="2" id="KW-0472">Membrane</keyword>
<feature type="compositionally biased region" description="Pro residues" evidence="1">
    <location>
        <begin position="395"/>
        <end position="404"/>
    </location>
</feature>
<reference evidence="3" key="1">
    <citation type="submission" date="2022-03" db="EMBL/GenBank/DDBJ databases">
        <title>A functionally conserved STORR gene fusion in Papaver species that diverged 16.8 million years ago.</title>
        <authorList>
            <person name="Catania T."/>
        </authorList>
    </citation>
    <scope>NUCLEOTIDE SEQUENCE</scope>
    <source>
        <strain evidence="3">S-191538</strain>
    </source>
</reference>
<feature type="transmembrane region" description="Helical" evidence="2">
    <location>
        <begin position="202"/>
        <end position="222"/>
    </location>
</feature>
<evidence type="ECO:0000256" key="2">
    <source>
        <dbReference type="SAM" id="Phobius"/>
    </source>
</evidence>
<protein>
    <submittedName>
        <fullName evidence="3">Uncharacterized protein</fullName>
    </submittedName>
</protein>
<dbReference type="InterPro" id="IPR016971">
    <property type="entry name" value="UCP031277"/>
</dbReference>
<keyword evidence="4" id="KW-1185">Reference proteome</keyword>
<dbReference type="EMBL" id="JAJJMA010237918">
    <property type="protein sequence ID" value="MCL7042669.1"/>
    <property type="molecule type" value="Genomic_DNA"/>
</dbReference>
<dbReference type="Proteomes" id="UP001177140">
    <property type="component" value="Unassembled WGS sequence"/>
</dbReference>
<dbReference type="PIRSF" id="PIRSF031277">
    <property type="entry name" value="UCP031277"/>
    <property type="match status" value="1"/>
</dbReference>
<evidence type="ECO:0000256" key="1">
    <source>
        <dbReference type="SAM" id="MobiDB-lite"/>
    </source>
</evidence>
<dbReference type="PANTHER" id="PTHR34116">
    <property type="entry name" value="PLASMINOGEN ACTIVATOR INHIBITOR"/>
    <property type="match status" value="1"/>
</dbReference>
<sequence length="412" mass="46079">MPLTRLVADAFGVVTICLVSLLVLLGLFCVLYSIYFRTCIRRQSFLQLGYFNKPWIIRITLILYAIWWGFGEVVRLSLLRRRNSIVHDLGIKWQQKICKYYVLSNLGIAEPCLLLTIVFLLRASLQKRESGTLSRQWNAKTAGYVLLTCLPLFLLQCILVLAGPKFNDEHSYGWKKMPHYFTSTATVVINTQDNDHIAMCTYPLLSTILLGLFATISTGYLLLLGRRMVSSVINKGLQKRALFLICMVSGVFPLRVILLGLSVLSHPEHFLFEALVFSAFLVLLVSAVLGICMLVYCPIADSLRLRRDLGDLETGRRRSLDDQNDTASLIANQVLIEASSVTSLERNSDASAKRGSISFRTMLKDETTPNAEAFEEVSGVSLFSSAHRRQLESPPASPPAPGQPMLPLRQSS</sequence>
<gene>
    <name evidence="3" type="ORF">MKW94_003525</name>
</gene>
<comment type="caution">
    <text evidence="3">The sequence shown here is derived from an EMBL/GenBank/DDBJ whole genome shotgun (WGS) entry which is preliminary data.</text>
</comment>
<feature type="region of interest" description="Disordered" evidence="1">
    <location>
        <begin position="385"/>
        <end position="412"/>
    </location>
</feature>
<name>A0AA41VJX3_PAPNU</name>
<feature type="transmembrane region" description="Helical" evidence="2">
    <location>
        <begin position="142"/>
        <end position="162"/>
    </location>
</feature>
<feature type="transmembrane region" description="Helical" evidence="2">
    <location>
        <begin position="55"/>
        <end position="71"/>
    </location>
</feature>
<dbReference type="PANTHER" id="PTHR34116:SF2">
    <property type="entry name" value="THH1_TOM1_TOM3 DOMAIN-CONTAINING PROTEIN"/>
    <property type="match status" value="1"/>
</dbReference>
<feature type="transmembrane region" description="Helical" evidence="2">
    <location>
        <begin position="100"/>
        <end position="121"/>
    </location>
</feature>
<keyword evidence="2" id="KW-1133">Transmembrane helix</keyword>
<keyword evidence="2" id="KW-0812">Transmembrane</keyword>
<evidence type="ECO:0000313" key="4">
    <source>
        <dbReference type="Proteomes" id="UP001177140"/>
    </source>
</evidence>
<evidence type="ECO:0000313" key="3">
    <source>
        <dbReference type="EMBL" id="MCL7042669.1"/>
    </source>
</evidence>
<accession>A0AA41VJX3</accession>
<feature type="transmembrane region" description="Helical" evidence="2">
    <location>
        <begin position="270"/>
        <end position="297"/>
    </location>
</feature>